<proteinExistence type="predicted"/>
<accession>A0AA88A0Y5</accession>
<sequence>MPKKLPTQHLMWMLRSGRTCTFALPQVTCKRKHLGGDGDTGGVSAKGTLMLKSALLSDLGVRVTWSGRFLSISGGRMGLWCTGAIGPINWCHMSPIRYRDPRMGCRRCH</sequence>
<comment type="caution">
    <text evidence="1">The sequence shown here is derived from an EMBL/GenBank/DDBJ whole genome shotgun (WGS) entry which is preliminary data.</text>
</comment>
<dbReference type="AlphaFoldDB" id="A0AA88A0Y5"/>
<evidence type="ECO:0000313" key="2">
    <source>
        <dbReference type="EMBL" id="GMN66544.1"/>
    </source>
</evidence>
<protein>
    <submittedName>
        <fullName evidence="1">Uncharacterized protein</fullName>
    </submittedName>
</protein>
<gene>
    <name evidence="1" type="ORF">TIFTF001_013445</name>
    <name evidence="2" type="ORF">TIFTF001_035609</name>
</gene>
<reference evidence="1" key="1">
    <citation type="submission" date="2023-07" db="EMBL/GenBank/DDBJ databases">
        <title>draft genome sequence of fig (Ficus carica).</title>
        <authorList>
            <person name="Takahashi T."/>
            <person name="Nishimura K."/>
        </authorList>
    </citation>
    <scope>NUCLEOTIDE SEQUENCE</scope>
</reference>
<dbReference type="EMBL" id="BTGU01000336">
    <property type="protein sequence ID" value="GMN66544.1"/>
    <property type="molecule type" value="Genomic_DNA"/>
</dbReference>
<dbReference type="Proteomes" id="UP001187192">
    <property type="component" value="Unassembled WGS sequence"/>
</dbReference>
<name>A0AA88A0Y5_FICCA</name>
<organism evidence="1 3">
    <name type="scientific">Ficus carica</name>
    <name type="common">Common fig</name>
    <dbReference type="NCBI Taxonomy" id="3494"/>
    <lineage>
        <taxon>Eukaryota</taxon>
        <taxon>Viridiplantae</taxon>
        <taxon>Streptophyta</taxon>
        <taxon>Embryophyta</taxon>
        <taxon>Tracheophyta</taxon>
        <taxon>Spermatophyta</taxon>
        <taxon>Magnoliopsida</taxon>
        <taxon>eudicotyledons</taxon>
        <taxon>Gunneridae</taxon>
        <taxon>Pentapetalae</taxon>
        <taxon>rosids</taxon>
        <taxon>fabids</taxon>
        <taxon>Rosales</taxon>
        <taxon>Moraceae</taxon>
        <taxon>Ficeae</taxon>
        <taxon>Ficus</taxon>
    </lineage>
</organism>
<dbReference type="EMBL" id="BTGU01000018">
    <property type="protein sequence ID" value="GMN44237.1"/>
    <property type="molecule type" value="Genomic_DNA"/>
</dbReference>
<evidence type="ECO:0000313" key="1">
    <source>
        <dbReference type="EMBL" id="GMN44237.1"/>
    </source>
</evidence>
<evidence type="ECO:0000313" key="3">
    <source>
        <dbReference type="Proteomes" id="UP001187192"/>
    </source>
</evidence>
<keyword evidence="3" id="KW-1185">Reference proteome</keyword>